<dbReference type="Gene3D" id="2.130.10.130">
    <property type="entry name" value="Integrin alpha, N-terminal"/>
    <property type="match status" value="4"/>
</dbReference>
<dbReference type="Proteomes" id="UP000549457">
    <property type="component" value="Unassembled WGS sequence"/>
</dbReference>
<evidence type="ECO:0000256" key="2">
    <source>
        <dbReference type="ARBA" id="ARBA00022737"/>
    </source>
</evidence>
<keyword evidence="2" id="KW-0677">Repeat</keyword>
<keyword evidence="6" id="KW-1185">Reference proteome</keyword>
<dbReference type="InterPro" id="IPR018511">
    <property type="entry name" value="Hemolysin-typ_Ca-bd_CS"/>
</dbReference>
<dbReference type="InterPro" id="IPR000413">
    <property type="entry name" value="Integrin_alpha"/>
</dbReference>
<sequence length="711" mass="71334">MVVKLDQLDGTNGFRLDGIDAWDQSGFAVAGTGDVNGDGYDDMIIGAFGADADGEARSGETYVVFGKASGFPARFDLSTLNGRNGFQLDGIDFMDASGVAVSAAGDVNGDGIADLMVGADWADPDGKERAGQAYIVFGTKAGFAANIDLDALDGADGFRINGTDVKDDLGWTVASAGDVNGDGIGDVVMGAFRPDGWTGESYVVFGTRAGFPTELHISDLTGADGFRMHGIDPGDRTGWSVDGAGDVNGDGIDDVIVGASEADANGKFDAGETYVVFGSKSGFAADINLGDLDGSDGFRLNGVNARDQSGRSVAGIGDVNGDGIADMMIGARGGDPGGRSAAGQSYVLFGTKAGFAAEIELSDIDGTNGFRIDGVDAGGHSGSWVAGAGDFNGDGIDDMLVGAMHADPGGLVDAGETYLVFGTKDGFGATLDLSTLSDATGLRLEGIEAGGALGRSAEAAGDVNGDGFDDLIIGAYLEDAGGKLNAGASYVVFGHGPDDGSQRLVGTPGADRISGLAGDDTIFGRGGDDRLFGNTGDDSLVGAAGNDYLAGGVGNDGLSGGVGNDRLLGEGGNDTLSGGADHDRLSGGAGIDDLTGEIGNDFLSGGAARDRLFGGVGQDTLRGDGGNDQLSGGRGADVFEFQRGGGTDLVTDFGFGADRIDVTAFDFGSGADVLALCRQTGEDVSFTLGSGMNVVLADHLLTDLSASDFLV</sequence>
<dbReference type="InterPro" id="IPR013517">
    <property type="entry name" value="FG-GAP"/>
</dbReference>
<accession>A0A840SQR2</accession>
<dbReference type="PRINTS" id="PR00313">
    <property type="entry name" value="CABNDNGRPT"/>
</dbReference>
<gene>
    <name evidence="5" type="ORF">HNP73_002132</name>
</gene>
<dbReference type="SUPFAM" id="SSF69318">
    <property type="entry name" value="Integrin alpha N-terminal domain"/>
    <property type="match status" value="1"/>
</dbReference>
<evidence type="ECO:0000256" key="4">
    <source>
        <dbReference type="ARBA" id="ARBA00023180"/>
    </source>
</evidence>
<dbReference type="GO" id="GO:0016787">
    <property type="term" value="F:hydrolase activity"/>
    <property type="evidence" value="ECO:0007669"/>
    <property type="project" value="UniProtKB-KW"/>
</dbReference>
<keyword evidence="3" id="KW-0378">Hydrolase</keyword>
<dbReference type="InterPro" id="IPR028994">
    <property type="entry name" value="Integrin_alpha_N"/>
</dbReference>
<dbReference type="PANTHER" id="PTHR23221">
    <property type="entry name" value="GLYCOSYLPHOSPHATIDYLINOSITOL PHOSPHOLIPASE D"/>
    <property type="match status" value="1"/>
</dbReference>
<name>A0A840SQR2_9RHOB</name>
<dbReference type="EMBL" id="JACHFM010000002">
    <property type="protein sequence ID" value="MBB5222196.1"/>
    <property type="molecule type" value="Genomic_DNA"/>
</dbReference>
<dbReference type="PRINTS" id="PR01185">
    <property type="entry name" value="INTEGRINA"/>
</dbReference>
<dbReference type="GO" id="GO:0005509">
    <property type="term" value="F:calcium ion binding"/>
    <property type="evidence" value="ECO:0007669"/>
    <property type="project" value="InterPro"/>
</dbReference>
<dbReference type="PANTHER" id="PTHR23221:SF7">
    <property type="entry name" value="PHOSPHATIDYLINOSITOL-GLYCAN-SPECIFIC PHOSPHOLIPASE D"/>
    <property type="match status" value="1"/>
</dbReference>
<dbReference type="RefSeq" id="WP_184148635.1">
    <property type="nucleotide sequence ID" value="NZ_JACHFM010000002.1"/>
</dbReference>
<reference evidence="5 6" key="1">
    <citation type="submission" date="2020-08" db="EMBL/GenBank/DDBJ databases">
        <title>Genomic Encyclopedia of Type Strains, Phase IV (KMG-IV): sequencing the most valuable type-strain genomes for metagenomic binning, comparative biology and taxonomic classification.</title>
        <authorList>
            <person name="Goeker M."/>
        </authorList>
    </citation>
    <scope>NUCLEOTIDE SEQUENCE [LARGE SCALE GENOMIC DNA]</scope>
    <source>
        <strain evidence="5 6">DSM 101730</strain>
    </source>
</reference>
<evidence type="ECO:0000256" key="1">
    <source>
        <dbReference type="ARBA" id="ARBA00022729"/>
    </source>
</evidence>
<dbReference type="InterPro" id="IPR013519">
    <property type="entry name" value="Int_alpha_beta-p"/>
</dbReference>
<evidence type="ECO:0000313" key="5">
    <source>
        <dbReference type="EMBL" id="MBB5222196.1"/>
    </source>
</evidence>
<dbReference type="PROSITE" id="PS51470">
    <property type="entry name" value="FG_GAP"/>
    <property type="match status" value="5"/>
</dbReference>
<dbReference type="Pfam" id="PF00353">
    <property type="entry name" value="HemolysinCabind"/>
    <property type="match status" value="3"/>
</dbReference>
<evidence type="ECO:0000256" key="3">
    <source>
        <dbReference type="ARBA" id="ARBA00022801"/>
    </source>
</evidence>
<dbReference type="Pfam" id="PF01839">
    <property type="entry name" value="FG-GAP"/>
    <property type="match status" value="5"/>
</dbReference>
<dbReference type="Gene3D" id="2.150.10.10">
    <property type="entry name" value="Serralysin-like metalloprotease, C-terminal"/>
    <property type="match status" value="3"/>
</dbReference>
<dbReference type="PROSITE" id="PS00330">
    <property type="entry name" value="HEMOLYSIN_CALCIUM"/>
    <property type="match status" value="3"/>
</dbReference>
<evidence type="ECO:0000313" key="6">
    <source>
        <dbReference type="Proteomes" id="UP000549457"/>
    </source>
</evidence>
<keyword evidence="4" id="KW-0325">Glycoprotein</keyword>
<dbReference type="InterPro" id="IPR011049">
    <property type="entry name" value="Serralysin-like_metalloprot_C"/>
</dbReference>
<dbReference type="GO" id="GO:0007155">
    <property type="term" value="P:cell adhesion"/>
    <property type="evidence" value="ECO:0007669"/>
    <property type="project" value="InterPro"/>
</dbReference>
<dbReference type="AlphaFoldDB" id="A0A840SQR2"/>
<dbReference type="InterPro" id="IPR001343">
    <property type="entry name" value="Hemolysn_Ca-bd"/>
</dbReference>
<dbReference type="GO" id="GO:0008305">
    <property type="term" value="C:integrin complex"/>
    <property type="evidence" value="ECO:0007669"/>
    <property type="project" value="InterPro"/>
</dbReference>
<proteinExistence type="predicted"/>
<protein>
    <submittedName>
        <fullName evidence="5">Ca2+-binding RTX toxin-like protein</fullName>
    </submittedName>
</protein>
<keyword evidence="1" id="KW-0732">Signal</keyword>
<comment type="caution">
    <text evidence="5">The sequence shown here is derived from an EMBL/GenBank/DDBJ whole genome shotgun (WGS) entry which is preliminary data.</text>
</comment>
<dbReference type="SMART" id="SM00191">
    <property type="entry name" value="Int_alpha"/>
    <property type="match status" value="7"/>
</dbReference>
<dbReference type="SUPFAM" id="SSF51120">
    <property type="entry name" value="beta-Roll"/>
    <property type="match status" value="1"/>
</dbReference>
<organism evidence="5 6">
    <name type="scientific">Amaricoccus macauensis</name>
    <dbReference type="NCBI Taxonomy" id="57001"/>
    <lineage>
        <taxon>Bacteria</taxon>
        <taxon>Pseudomonadati</taxon>
        <taxon>Pseudomonadota</taxon>
        <taxon>Alphaproteobacteria</taxon>
        <taxon>Rhodobacterales</taxon>
        <taxon>Paracoccaceae</taxon>
        <taxon>Amaricoccus</taxon>
    </lineage>
</organism>